<protein>
    <recommendedName>
        <fullName evidence="4">Ig-like domain-containing protein</fullName>
    </recommendedName>
</protein>
<proteinExistence type="predicted"/>
<sequence>MCFFLFTGESLCKKELLKRSNVSTELQSDVLLPCNFDPALLGSDKTADIAVVWKQMNTTRHGLLEISLRGEASFWDSKDRRIKHFPKLSESGNFSILLQKVQPYDLSLYTCELFNGTNCSIGYQEVELQSNQQNLAPGFSQPVIITGTTTGAVLLCLFVAYVFYIFKTRKPQPHPESVHSNCPYDNPIYDSYHNTAQTRHGSDAHVRENPIYETVWKSEGSER</sequence>
<comment type="caution">
    <text evidence="2">The sequence shown here is derived from an EMBL/GenBank/DDBJ whole genome shotgun (WGS) entry which is preliminary data.</text>
</comment>
<dbReference type="Gene3D" id="2.60.40.10">
    <property type="entry name" value="Immunoglobulins"/>
    <property type="match status" value="1"/>
</dbReference>
<keyword evidence="1" id="KW-0812">Transmembrane</keyword>
<keyword evidence="1" id="KW-1133">Transmembrane helix</keyword>
<keyword evidence="1" id="KW-0472">Membrane</keyword>
<accession>A0AAE0PW82</accession>
<feature type="transmembrane region" description="Helical" evidence="1">
    <location>
        <begin position="143"/>
        <end position="166"/>
    </location>
</feature>
<dbReference type="InterPro" id="IPR036179">
    <property type="entry name" value="Ig-like_dom_sf"/>
</dbReference>
<evidence type="ECO:0000313" key="2">
    <source>
        <dbReference type="EMBL" id="KAK3509306.1"/>
    </source>
</evidence>
<dbReference type="EMBL" id="JAUCMX010000027">
    <property type="protein sequence ID" value="KAK3509306.1"/>
    <property type="molecule type" value="Genomic_DNA"/>
</dbReference>
<name>A0AAE0PW82_9TELE</name>
<evidence type="ECO:0000313" key="3">
    <source>
        <dbReference type="Proteomes" id="UP001274896"/>
    </source>
</evidence>
<dbReference type="SUPFAM" id="SSF48726">
    <property type="entry name" value="Immunoglobulin"/>
    <property type="match status" value="1"/>
</dbReference>
<organism evidence="2 3">
    <name type="scientific">Hemibagrus guttatus</name>
    <dbReference type="NCBI Taxonomy" id="175788"/>
    <lineage>
        <taxon>Eukaryota</taxon>
        <taxon>Metazoa</taxon>
        <taxon>Chordata</taxon>
        <taxon>Craniata</taxon>
        <taxon>Vertebrata</taxon>
        <taxon>Euteleostomi</taxon>
        <taxon>Actinopterygii</taxon>
        <taxon>Neopterygii</taxon>
        <taxon>Teleostei</taxon>
        <taxon>Ostariophysi</taxon>
        <taxon>Siluriformes</taxon>
        <taxon>Bagridae</taxon>
        <taxon>Hemibagrus</taxon>
    </lineage>
</organism>
<dbReference type="Proteomes" id="UP001274896">
    <property type="component" value="Unassembled WGS sequence"/>
</dbReference>
<dbReference type="InterPro" id="IPR013783">
    <property type="entry name" value="Ig-like_fold"/>
</dbReference>
<gene>
    <name evidence="2" type="ORF">QTP70_028565</name>
</gene>
<dbReference type="AlphaFoldDB" id="A0AAE0PW82"/>
<reference evidence="2" key="1">
    <citation type="submission" date="2023-06" db="EMBL/GenBank/DDBJ databases">
        <title>Male Hemibagrus guttatus genome.</title>
        <authorList>
            <person name="Bian C."/>
        </authorList>
    </citation>
    <scope>NUCLEOTIDE SEQUENCE</scope>
    <source>
        <strain evidence="2">Male_cb2023</strain>
        <tissue evidence="2">Muscle</tissue>
    </source>
</reference>
<evidence type="ECO:0000256" key="1">
    <source>
        <dbReference type="SAM" id="Phobius"/>
    </source>
</evidence>
<keyword evidence="3" id="KW-1185">Reference proteome</keyword>
<evidence type="ECO:0008006" key="4">
    <source>
        <dbReference type="Google" id="ProtNLM"/>
    </source>
</evidence>